<proteinExistence type="predicted"/>
<reference evidence="1" key="1">
    <citation type="submission" date="2018-05" db="EMBL/GenBank/DDBJ databases">
        <authorList>
            <person name="Lanie J.A."/>
            <person name="Ng W.-L."/>
            <person name="Kazmierczak K.M."/>
            <person name="Andrzejewski T.M."/>
            <person name="Davidsen T.M."/>
            <person name="Wayne K.J."/>
            <person name="Tettelin H."/>
            <person name="Glass J.I."/>
            <person name="Rusch D."/>
            <person name="Podicherti R."/>
            <person name="Tsui H.-C.T."/>
            <person name="Winkler M.E."/>
        </authorList>
    </citation>
    <scope>NUCLEOTIDE SEQUENCE</scope>
</reference>
<accession>A0A382XJT6</accession>
<protein>
    <submittedName>
        <fullName evidence="1">Uncharacterized protein</fullName>
    </submittedName>
</protein>
<dbReference type="EMBL" id="UINC01168381">
    <property type="protein sequence ID" value="SVD71382.1"/>
    <property type="molecule type" value="Genomic_DNA"/>
</dbReference>
<evidence type="ECO:0000313" key="1">
    <source>
        <dbReference type="EMBL" id="SVD71382.1"/>
    </source>
</evidence>
<name>A0A382XJT6_9ZZZZ</name>
<dbReference type="AlphaFoldDB" id="A0A382XJT6"/>
<gene>
    <name evidence="1" type="ORF">METZ01_LOCUS424236</name>
</gene>
<feature type="non-terminal residue" evidence="1">
    <location>
        <position position="58"/>
    </location>
</feature>
<sequence>MSQHRPKHSAVLRSLLLLLVLTVLTSVTSAEDFQAGSIHIRDPFSSALPPISKNGAVY</sequence>
<organism evidence="1">
    <name type="scientific">marine metagenome</name>
    <dbReference type="NCBI Taxonomy" id="408172"/>
    <lineage>
        <taxon>unclassified sequences</taxon>
        <taxon>metagenomes</taxon>
        <taxon>ecological metagenomes</taxon>
    </lineage>
</organism>